<name>A0ACC1IXQ7_9FUNG</name>
<evidence type="ECO:0000313" key="2">
    <source>
        <dbReference type="Proteomes" id="UP001150603"/>
    </source>
</evidence>
<protein>
    <submittedName>
        <fullName evidence="1">Uncharacterized protein</fullName>
    </submittedName>
</protein>
<sequence length="264" mass="28575">MSMMTPSLHQHADFAVPIPPPLPHRNMTGVTLAPSLTQPIDPSMAVLDDTEIELKSSKELLATHVFDFSRPIFIHSTLETKASLTIISDNDINNQDNVRVVAHLVGKSSGIQDKVKVAVHVNKEGEYDFWVSATGSFWTKTPQCQITICMPPTVVRYHPGIRAETPCGRIEMTAVSNIDFEYLRLNSNLCEISLSNATCRLAQLVTGSAKINVSNTKVAGVLKAHTVSDALTFENVVAGTIFATTTKGVLSMINTTAGNIAAET</sequence>
<dbReference type="EMBL" id="JANBPW010006760">
    <property type="protein sequence ID" value="KAJ1927705.1"/>
    <property type="molecule type" value="Genomic_DNA"/>
</dbReference>
<evidence type="ECO:0000313" key="1">
    <source>
        <dbReference type="EMBL" id="KAJ1927705.1"/>
    </source>
</evidence>
<organism evidence="1 2">
    <name type="scientific">Linderina macrospora</name>
    <dbReference type="NCBI Taxonomy" id="4868"/>
    <lineage>
        <taxon>Eukaryota</taxon>
        <taxon>Fungi</taxon>
        <taxon>Fungi incertae sedis</taxon>
        <taxon>Zoopagomycota</taxon>
        <taxon>Kickxellomycotina</taxon>
        <taxon>Kickxellomycetes</taxon>
        <taxon>Kickxellales</taxon>
        <taxon>Kickxellaceae</taxon>
        <taxon>Linderina</taxon>
    </lineage>
</organism>
<gene>
    <name evidence="1" type="ORF">FBU59_007195</name>
</gene>
<keyword evidence="2" id="KW-1185">Reference proteome</keyword>
<comment type="caution">
    <text evidence="1">The sequence shown here is derived from an EMBL/GenBank/DDBJ whole genome shotgun (WGS) entry which is preliminary data.</text>
</comment>
<accession>A0ACC1IXQ7</accession>
<feature type="non-terminal residue" evidence="1">
    <location>
        <position position="264"/>
    </location>
</feature>
<reference evidence="1" key="1">
    <citation type="submission" date="2022-07" db="EMBL/GenBank/DDBJ databases">
        <title>Phylogenomic reconstructions and comparative analyses of Kickxellomycotina fungi.</title>
        <authorList>
            <person name="Reynolds N.K."/>
            <person name="Stajich J.E."/>
            <person name="Barry K."/>
            <person name="Grigoriev I.V."/>
            <person name="Crous P."/>
            <person name="Smith M.E."/>
        </authorList>
    </citation>
    <scope>NUCLEOTIDE SEQUENCE</scope>
    <source>
        <strain evidence="1">NRRL 5244</strain>
    </source>
</reference>
<dbReference type="Proteomes" id="UP001150603">
    <property type="component" value="Unassembled WGS sequence"/>
</dbReference>
<proteinExistence type="predicted"/>